<dbReference type="EMBL" id="DF196790">
    <property type="protein sequence ID" value="GAC77091.1"/>
    <property type="molecule type" value="Genomic_DNA"/>
</dbReference>
<feature type="domain" description="Transglycosylase SLT" evidence="3">
    <location>
        <begin position="240"/>
        <end position="327"/>
    </location>
</feature>
<dbReference type="Gene3D" id="1.10.530.10">
    <property type="match status" value="1"/>
</dbReference>
<dbReference type="AlphaFoldDB" id="M9LSS0"/>
<proteinExistence type="predicted"/>
<feature type="signal peptide" evidence="2">
    <location>
        <begin position="1"/>
        <end position="20"/>
    </location>
</feature>
<evidence type="ECO:0000256" key="1">
    <source>
        <dbReference type="SAM" id="MobiDB-lite"/>
    </source>
</evidence>
<accession>M9LSS0</accession>
<protein>
    <recommendedName>
        <fullName evidence="3">Transglycosylase SLT domain-containing protein</fullName>
    </recommendedName>
</protein>
<evidence type="ECO:0000313" key="4">
    <source>
        <dbReference type="EMBL" id="GAC77091.1"/>
    </source>
</evidence>
<feature type="region of interest" description="Disordered" evidence="1">
    <location>
        <begin position="33"/>
        <end position="168"/>
    </location>
</feature>
<dbReference type="CDD" id="cd00254">
    <property type="entry name" value="LT-like"/>
    <property type="match status" value="1"/>
</dbReference>
<feature type="chain" id="PRO_5004100215" description="Transglycosylase SLT domain-containing protein" evidence="2">
    <location>
        <begin position="21"/>
        <end position="381"/>
    </location>
</feature>
<sequence>MKFLTLVAATLAVVAAGASADASIEARDLPAMSKHPLSMQRRDAILNRRHNQQRVAKRGSKRASKNSCKAKTHKAASGMGKKTTQSAKQHSSASSNSSAQSQSHSQAESQSNSHASSQSQSQSDSKAASDAKSNASSNSNSQSQSSSSGKTDSNSSNSSSSSSSSSASGAGLFGFNGGSCGSSGANDNQPNGSQNFLNCGLTSGGWNPPKLQLDQLKVLSASQAANSAVFAPCKDVLWAFQAAEKAHGVPATVLMSFAMQESTCNPNVTGGNGEQGLMQITPDKCGGAPGGNCKDPWFNVDAGAKYFKNTLDQCGGSVLQAIGQYNGWQLGLTVQKATAAKYQGNCYAQNNLDYLYQMLNGWFLGKANAYDMGTYKNLASC</sequence>
<evidence type="ECO:0000313" key="5">
    <source>
        <dbReference type="Proteomes" id="UP000011976"/>
    </source>
</evidence>
<dbReference type="OrthoDB" id="2537480at2759"/>
<feature type="compositionally biased region" description="Low complexity" evidence="1">
    <location>
        <begin position="85"/>
        <end position="168"/>
    </location>
</feature>
<dbReference type="Proteomes" id="UP000011976">
    <property type="component" value="Unassembled WGS sequence"/>
</dbReference>
<gene>
    <name evidence="4" type="ORF">PANT_24d00038</name>
</gene>
<dbReference type="SUPFAM" id="SSF53955">
    <property type="entry name" value="Lysozyme-like"/>
    <property type="match status" value="1"/>
</dbReference>
<dbReference type="Pfam" id="PF01464">
    <property type="entry name" value="SLT"/>
    <property type="match status" value="1"/>
</dbReference>
<reference evidence="5" key="1">
    <citation type="journal article" date="2013" name="Genome Announc.">
        <title>Genome sequence of the basidiomycetous yeast Pseudozyma antarctica T-34, a producer of the glycolipid biosurfactants mannosylerythritol lipids.</title>
        <authorList>
            <person name="Morita T."/>
            <person name="Koike H."/>
            <person name="Koyama Y."/>
            <person name="Hagiwara H."/>
            <person name="Ito E."/>
            <person name="Fukuoka T."/>
            <person name="Imura T."/>
            <person name="Machida M."/>
            <person name="Kitamoto D."/>
        </authorList>
    </citation>
    <scope>NUCLEOTIDE SEQUENCE [LARGE SCALE GENOMIC DNA]</scope>
    <source>
        <strain evidence="5">T-34</strain>
    </source>
</reference>
<dbReference type="InterPro" id="IPR023346">
    <property type="entry name" value="Lysozyme-like_dom_sf"/>
</dbReference>
<keyword evidence="2" id="KW-0732">Signal</keyword>
<feature type="compositionally biased region" description="Basic residues" evidence="1">
    <location>
        <begin position="47"/>
        <end position="74"/>
    </location>
</feature>
<evidence type="ECO:0000259" key="3">
    <source>
        <dbReference type="Pfam" id="PF01464"/>
    </source>
</evidence>
<dbReference type="InterPro" id="IPR008258">
    <property type="entry name" value="Transglycosylase_SLT_dom_1"/>
</dbReference>
<evidence type="ECO:0000256" key="2">
    <source>
        <dbReference type="SAM" id="SignalP"/>
    </source>
</evidence>
<name>M9LSS0_PSEA3</name>
<organism evidence="4 5">
    <name type="scientific">Pseudozyma antarctica (strain T-34)</name>
    <name type="common">Yeast</name>
    <name type="synonym">Candida antarctica</name>
    <dbReference type="NCBI Taxonomy" id="1151754"/>
    <lineage>
        <taxon>Eukaryota</taxon>
        <taxon>Fungi</taxon>
        <taxon>Dikarya</taxon>
        <taxon>Basidiomycota</taxon>
        <taxon>Ustilaginomycotina</taxon>
        <taxon>Ustilaginomycetes</taxon>
        <taxon>Ustilaginales</taxon>
        <taxon>Ustilaginaceae</taxon>
        <taxon>Moesziomyces</taxon>
    </lineage>
</organism>